<reference evidence="4" key="1">
    <citation type="submission" date="2022-03" db="EMBL/GenBank/DDBJ databases">
        <authorList>
            <person name="Martin C."/>
        </authorList>
    </citation>
    <scope>NUCLEOTIDE SEQUENCE</scope>
</reference>
<accession>A0A8S4PD10</accession>
<dbReference type="GO" id="GO:0008061">
    <property type="term" value="F:chitin binding"/>
    <property type="evidence" value="ECO:0007669"/>
    <property type="project" value="InterPro"/>
</dbReference>
<keyword evidence="2" id="KW-1133">Transmembrane helix</keyword>
<keyword evidence="2" id="KW-0472">Membrane</keyword>
<name>A0A8S4PD10_OWEFU</name>
<feature type="compositionally biased region" description="Basic residues" evidence="1">
    <location>
        <begin position="471"/>
        <end position="481"/>
    </location>
</feature>
<sequence length="490" mass="56415">MREQMIYCFWLLLTTRKRKRIATWCLAVGSFSDMARTLLGALLVLVMFIKPSVQVIDYPVIQGVPADREICKNGYYWDEFQGDNCCSYHQCNEDHTEAYQRFCAPPLVWNRNASTCDWQDNIPYCIPENDTCWAPPEQRRQEQPECVANITMDQCCQVGEFDQVEEGKGLLFTKVNETHYIYHHDRWSQKCPDNGTFNLDTCCCDTGRHAMPSCLHWHFDLFVRDVRYNVPMAEGGCRFNRDLINEGVPKNLPGFSLECMGDGRPARLEYFSNAWWGDEFGIAIWFRCVGDCGDGVIYSNGQAATEKTAEINPTIQLTIARGGVRDGADQATFLIADRLSIKTFMKTVDLVVPLEEWNFFMFQMKGTKLWTFWGTQETHQASYDDTSLLDLDFRFVAEGNTCPLKVGDFRGTIDQLLICPFVFTNDEVGKWRQNPNLFPEPRYSFVYRQILGLAAPPSTSTTTTTTTTTRPPRRRGRKRRRAEPARKRDI</sequence>
<dbReference type="AlphaFoldDB" id="A0A8S4PD10"/>
<gene>
    <name evidence="4" type="ORF">OFUS_LOCUS16217</name>
</gene>
<evidence type="ECO:0000256" key="2">
    <source>
        <dbReference type="SAM" id="Phobius"/>
    </source>
</evidence>
<evidence type="ECO:0000313" key="5">
    <source>
        <dbReference type="Proteomes" id="UP000749559"/>
    </source>
</evidence>
<dbReference type="InterPro" id="IPR002557">
    <property type="entry name" value="Chitin-bd_dom"/>
</dbReference>
<evidence type="ECO:0000259" key="3">
    <source>
        <dbReference type="PROSITE" id="PS50940"/>
    </source>
</evidence>
<feature type="region of interest" description="Disordered" evidence="1">
    <location>
        <begin position="456"/>
        <end position="490"/>
    </location>
</feature>
<protein>
    <recommendedName>
        <fullName evidence="3">Chitin-binding type-2 domain-containing protein</fullName>
    </recommendedName>
</protein>
<dbReference type="PROSITE" id="PS50940">
    <property type="entry name" value="CHIT_BIND_II"/>
    <property type="match status" value="1"/>
</dbReference>
<evidence type="ECO:0000313" key="4">
    <source>
        <dbReference type="EMBL" id="CAH1791087.1"/>
    </source>
</evidence>
<evidence type="ECO:0000256" key="1">
    <source>
        <dbReference type="SAM" id="MobiDB-lite"/>
    </source>
</evidence>
<proteinExistence type="predicted"/>
<organism evidence="4 5">
    <name type="scientific">Owenia fusiformis</name>
    <name type="common">Polychaete worm</name>
    <dbReference type="NCBI Taxonomy" id="6347"/>
    <lineage>
        <taxon>Eukaryota</taxon>
        <taxon>Metazoa</taxon>
        <taxon>Spiralia</taxon>
        <taxon>Lophotrochozoa</taxon>
        <taxon>Annelida</taxon>
        <taxon>Polychaeta</taxon>
        <taxon>Sedentaria</taxon>
        <taxon>Canalipalpata</taxon>
        <taxon>Sabellida</taxon>
        <taxon>Oweniida</taxon>
        <taxon>Oweniidae</taxon>
        <taxon>Owenia</taxon>
    </lineage>
</organism>
<dbReference type="GO" id="GO:0005576">
    <property type="term" value="C:extracellular region"/>
    <property type="evidence" value="ECO:0007669"/>
    <property type="project" value="InterPro"/>
</dbReference>
<feature type="domain" description="Chitin-binding type-2" evidence="3">
    <location>
        <begin position="68"/>
        <end position="127"/>
    </location>
</feature>
<dbReference type="Gene3D" id="2.170.140.10">
    <property type="entry name" value="Chitin binding domain"/>
    <property type="match status" value="1"/>
</dbReference>
<dbReference type="SMART" id="SM00494">
    <property type="entry name" value="ChtBD2"/>
    <property type="match status" value="1"/>
</dbReference>
<feature type="transmembrane region" description="Helical" evidence="2">
    <location>
        <begin position="21"/>
        <end position="49"/>
    </location>
</feature>
<keyword evidence="2" id="KW-0812">Transmembrane</keyword>
<comment type="caution">
    <text evidence="4">The sequence shown here is derived from an EMBL/GenBank/DDBJ whole genome shotgun (WGS) entry which is preliminary data.</text>
</comment>
<feature type="compositionally biased region" description="Low complexity" evidence="1">
    <location>
        <begin position="456"/>
        <end position="470"/>
    </location>
</feature>
<dbReference type="Proteomes" id="UP000749559">
    <property type="component" value="Unassembled WGS sequence"/>
</dbReference>
<dbReference type="EMBL" id="CAIIXF020000008">
    <property type="protein sequence ID" value="CAH1791087.1"/>
    <property type="molecule type" value="Genomic_DNA"/>
</dbReference>
<keyword evidence="5" id="KW-1185">Reference proteome</keyword>